<dbReference type="PIRSF" id="PIRSF002869">
    <property type="entry name" value="MviN"/>
    <property type="match status" value="1"/>
</dbReference>
<dbReference type="STRING" id="1798374.A2Z33_02340"/>
<evidence type="ECO:0000256" key="5">
    <source>
        <dbReference type="ARBA" id="ARBA00022984"/>
    </source>
</evidence>
<keyword evidence="7 8" id="KW-0472">Membrane</keyword>
<sequence length="548" mass="60141">MMPKFLAFLYRKQHSLESATIVLMVMVVASGFLGLVRYWLLNKLFTPDETGLFIAAFRLPNLLFEILAMGAMTSAFIPVFTRYLTKGALRDGQKMASVLINYTVLILLAVSIPAFIFTESVSRVFAPGFSAQQIATMAGYTRTMIVLQVVPMIIGNYCTGMLQSGSMFIIPALAPVVYNIGTIGGILLFAQIMGPASAVVGVGIGAALFMFIQLPLVIRQGYRHRFTLDTKTGGVREVAALTVPRMVGIGVSQVDLTVDLVLSSLYGAKMVTAFFLAQSLQQLPVRLFGSTISQAVLPTLSQATAKQDHQKFRTSVMSAFHMALFFVQPVAVFFIILRIPIVRLVFGAPRFDWEATVATAMTLSAFSFSLFAQAISQVFTRGFFALYDSRTPVTVGIATIILNTSLSALFVLVFRLPVWSMGLSTSVASIINASLLIFILDRRIGGFGRRDLLIQPAKMMSAAAVSGIVAYIPMKIMDQLIFDTTRVFGLLMLTVITLVLGISVYLFLAWVLNIDQIKSFFRLFDRIRRFRASLTAPVSEIVTSEVVE</sequence>
<keyword evidence="6 8" id="KW-1133">Transmembrane helix</keyword>
<comment type="function">
    <text evidence="8 9">Involved in peptidoglycan biosynthesis. Transports lipid-linked peptidoglycan precursors from the inner to the outer leaflet of the cytoplasmic membrane.</text>
</comment>
<proteinExistence type="inferred from homology"/>
<evidence type="ECO:0000313" key="11">
    <source>
        <dbReference type="Proteomes" id="UP000178448"/>
    </source>
</evidence>
<dbReference type="InterPro" id="IPR051050">
    <property type="entry name" value="Lipid_II_flippase_MurJ/MviN"/>
</dbReference>
<keyword evidence="3 8" id="KW-0812">Transmembrane</keyword>
<name>A0A1F5YMI9_9BACT</name>
<dbReference type="GO" id="GO:0015648">
    <property type="term" value="F:lipid-linked peptidoglycan transporter activity"/>
    <property type="evidence" value="ECO:0007669"/>
    <property type="project" value="UniProtKB-UniRule"/>
</dbReference>
<dbReference type="PRINTS" id="PR01806">
    <property type="entry name" value="VIRFACTRMVIN"/>
</dbReference>
<feature type="transmembrane region" description="Helical" evidence="8">
    <location>
        <begin position="196"/>
        <end position="218"/>
    </location>
</feature>
<feature type="transmembrane region" description="Helical" evidence="8">
    <location>
        <begin position="319"/>
        <end position="341"/>
    </location>
</feature>
<dbReference type="Proteomes" id="UP000178448">
    <property type="component" value="Unassembled WGS sequence"/>
</dbReference>
<evidence type="ECO:0000256" key="3">
    <source>
        <dbReference type="ARBA" id="ARBA00022692"/>
    </source>
</evidence>
<evidence type="ECO:0000256" key="1">
    <source>
        <dbReference type="ARBA" id="ARBA00004651"/>
    </source>
</evidence>
<dbReference type="GO" id="GO:0005886">
    <property type="term" value="C:plasma membrane"/>
    <property type="evidence" value="ECO:0007669"/>
    <property type="project" value="UniProtKB-SubCell"/>
</dbReference>
<reference evidence="10 11" key="1">
    <citation type="journal article" date="2016" name="Nat. Commun.">
        <title>Thousands of microbial genomes shed light on interconnected biogeochemical processes in an aquifer system.</title>
        <authorList>
            <person name="Anantharaman K."/>
            <person name="Brown C.T."/>
            <person name="Hug L.A."/>
            <person name="Sharon I."/>
            <person name="Castelle C.J."/>
            <person name="Probst A.J."/>
            <person name="Thomas B.C."/>
            <person name="Singh A."/>
            <person name="Wilkins M.J."/>
            <person name="Karaoz U."/>
            <person name="Brodie E.L."/>
            <person name="Williams K.H."/>
            <person name="Hubbard S.S."/>
            <person name="Banfield J.F."/>
        </authorList>
    </citation>
    <scope>NUCLEOTIDE SEQUENCE [LARGE SCALE GENOMIC DNA]</scope>
</reference>
<dbReference type="Pfam" id="PF03023">
    <property type="entry name" value="MurJ"/>
    <property type="match status" value="1"/>
</dbReference>
<feature type="transmembrane region" description="Helical" evidence="8">
    <location>
        <begin position="393"/>
        <end position="413"/>
    </location>
</feature>
<feature type="transmembrane region" description="Helical" evidence="8">
    <location>
        <begin position="137"/>
        <end position="155"/>
    </location>
</feature>
<keyword evidence="4 8" id="KW-0133">Cell shape</keyword>
<evidence type="ECO:0000256" key="7">
    <source>
        <dbReference type="ARBA" id="ARBA00023136"/>
    </source>
</evidence>
<accession>A0A1F5YMI9</accession>
<dbReference type="GO" id="GO:0034204">
    <property type="term" value="P:lipid translocation"/>
    <property type="evidence" value="ECO:0007669"/>
    <property type="project" value="TreeGrafter"/>
</dbReference>
<organism evidence="10 11">
    <name type="scientific">Candidatus Gottesmanbacteria bacterium RBG_16_52_11</name>
    <dbReference type="NCBI Taxonomy" id="1798374"/>
    <lineage>
        <taxon>Bacteria</taxon>
        <taxon>Candidatus Gottesmaniibacteriota</taxon>
    </lineage>
</organism>
<comment type="similarity">
    <text evidence="8 9">Belongs to the MurJ/MviN family.</text>
</comment>
<dbReference type="PANTHER" id="PTHR47019">
    <property type="entry name" value="LIPID II FLIPPASE MURJ"/>
    <property type="match status" value="1"/>
</dbReference>
<keyword evidence="5 8" id="KW-0573">Peptidoglycan synthesis</keyword>
<dbReference type="GO" id="GO:0009252">
    <property type="term" value="P:peptidoglycan biosynthetic process"/>
    <property type="evidence" value="ECO:0007669"/>
    <property type="project" value="UniProtKB-UniRule"/>
</dbReference>
<dbReference type="NCBIfam" id="TIGR01695">
    <property type="entry name" value="murJ_mviN"/>
    <property type="match status" value="1"/>
</dbReference>
<dbReference type="AlphaFoldDB" id="A0A1F5YMI9"/>
<feature type="transmembrane region" description="Helical" evidence="8">
    <location>
        <begin position="487"/>
        <end position="512"/>
    </location>
</feature>
<comment type="subcellular location">
    <subcellularLocation>
        <location evidence="1 8">Cell membrane</location>
        <topology evidence="1 8">Multi-pass membrane protein</topology>
    </subcellularLocation>
</comment>
<comment type="pathway">
    <text evidence="8">Cell wall biogenesis; peptidoglycan biosynthesis.</text>
</comment>
<keyword evidence="2 8" id="KW-1003">Cell membrane</keyword>
<dbReference type="GO" id="GO:0008360">
    <property type="term" value="P:regulation of cell shape"/>
    <property type="evidence" value="ECO:0007669"/>
    <property type="project" value="UniProtKB-UniRule"/>
</dbReference>
<feature type="transmembrane region" description="Helical" evidence="8">
    <location>
        <begin position="21"/>
        <end position="41"/>
    </location>
</feature>
<evidence type="ECO:0000256" key="4">
    <source>
        <dbReference type="ARBA" id="ARBA00022960"/>
    </source>
</evidence>
<feature type="transmembrane region" description="Helical" evidence="8">
    <location>
        <begin position="167"/>
        <end position="190"/>
    </location>
</feature>
<evidence type="ECO:0000256" key="6">
    <source>
        <dbReference type="ARBA" id="ARBA00022989"/>
    </source>
</evidence>
<dbReference type="UniPathway" id="UPA00219"/>
<feature type="transmembrane region" description="Helical" evidence="8">
    <location>
        <begin position="96"/>
        <end position="117"/>
    </location>
</feature>
<keyword evidence="8 9" id="KW-0813">Transport</keyword>
<gene>
    <name evidence="8" type="primary">murJ</name>
    <name evidence="10" type="ORF">A2Z33_02340</name>
</gene>
<keyword evidence="8 9" id="KW-0961">Cell wall biogenesis/degradation</keyword>
<dbReference type="InterPro" id="IPR004268">
    <property type="entry name" value="MurJ"/>
</dbReference>
<evidence type="ECO:0000256" key="2">
    <source>
        <dbReference type="ARBA" id="ARBA00022475"/>
    </source>
</evidence>
<feature type="transmembrane region" description="Helical" evidence="8">
    <location>
        <begin position="419"/>
        <end position="440"/>
    </location>
</feature>
<dbReference type="EMBL" id="MFJD01000016">
    <property type="protein sequence ID" value="OGG01365.1"/>
    <property type="molecule type" value="Genomic_DNA"/>
</dbReference>
<dbReference type="PANTHER" id="PTHR47019:SF1">
    <property type="entry name" value="LIPID II FLIPPASE MURJ"/>
    <property type="match status" value="1"/>
</dbReference>
<dbReference type="GO" id="GO:0071555">
    <property type="term" value="P:cell wall organization"/>
    <property type="evidence" value="ECO:0007669"/>
    <property type="project" value="UniProtKB-UniRule"/>
</dbReference>
<evidence type="ECO:0000313" key="10">
    <source>
        <dbReference type="EMBL" id="OGG01365.1"/>
    </source>
</evidence>
<dbReference type="HAMAP" id="MF_02078">
    <property type="entry name" value="MurJ_MviN"/>
    <property type="match status" value="1"/>
</dbReference>
<evidence type="ECO:0000256" key="8">
    <source>
        <dbReference type="HAMAP-Rule" id="MF_02078"/>
    </source>
</evidence>
<dbReference type="CDD" id="cd13123">
    <property type="entry name" value="MATE_MurJ_like"/>
    <property type="match status" value="1"/>
</dbReference>
<protein>
    <recommendedName>
        <fullName evidence="8">Probable lipid II flippase MurJ</fullName>
    </recommendedName>
</protein>
<feature type="transmembrane region" description="Helical" evidence="8">
    <location>
        <begin position="61"/>
        <end position="84"/>
    </location>
</feature>
<comment type="caution">
    <text evidence="10">The sequence shown here is derived from an EMBL/GenBank/DDBJ whole genome shotgun (WGS) entry which is preliminary data.</text>
</comment>
<evidence type="ECO:0000256" key="9">
    <source>
        <dbReference type="PIRNR" id="PIRNR002869"/>
    </source>
</evidence>
<feature type="transmembrane region" description="Helical" evidence="8">
    <location>
        <begin position="353"/>
        <end position="372"/>
    </location>
</feature>
<feature type="transmembrane region" description="Helical" evidence="8">
    <location>
        <begin position="452"/>
        <end position="472"/>
    </location>
</feature>